<dbReference type="Pfam" id="PF12500">
    <property type="entry name" value="TRSP"/>
    <property type="match status" value="1"/>
</dbReference>
<gene>
    <name evidence="3" type="ordered locus">BATR1942_20100</name>
</gene>
<dbReference type="Pfam" id="PF15609">
    <property type="entry name" value="PRTase_2"/>
    <property type="match status" value="1"/>
</dbReference>
<evidence type="ECO:0000259" key="1">
    <source>
        <dbReference type="Pfam" id="PF12500"/>
    </source>
</evidence>
<reference evidence="3 4" key="1">
    <citation type="journal article" date="2011" name="Front. Microbiol.">
        <title>Genomic signatures of strain selection and enhancement in Bacillus atrophaeus var. globigii, a historical biowarfare simulant.</title>
        <authorList>
            <person name="Gibbons H.S."/>
            <person name="Broomall S.M."/>
            <person name="McNew L.A."/>
            <person name="Daligault H."/>
            <person name="Chapman C."/>
            <person name="Bruce D."/>
            <person name="Karavis M."/>
            <person name="Krepps M."/>
            <person name="McGregor P.A."/>
            <person name="Hong C."/>
            <person name="Park K.H."/>
            <person name="Akmal A."/>
            <person name="Feldman A."/>
            <person name="Lin J.S."/>
            <person name="Chang W.E."/>
            <person name="Higgs B.W."/>
            <person name="Demirev P."/>
            <person name="Lindquist J."/>
            <person name="Liem A."/>
            <person name="Fochler E."/>
            <person name="Read T.D."/>
            <person name="Tapia R."/>
            <person name="Johnson S."/>
            <person name="Bishop-Lilly K.A."/>
            <person name="Detter C."/>
            <person name="Han C."/>
            <person name="Sozhamannan S."/>
            <person name="Rosenzweig C.N."/>
            <person name="Skowronski E.W."/>
        </authorList>
    </citation>
    <scope>NUCLEOTIDE SEQUENCE [LARGE SCALE GENOMIC DNA]</scope>
    <source>
        <strain evidence="3 4">1942</strain>
    </source>
</reference>
<dbReference type="PIRSF" id="PIRSF020967">
    <property type="entry name" value="UCP020967"/>
    <property type="match status" value="1"/>
</dbReference>
<name>A0ABM5M410_BACA1</name>
<protein>
    <recommendedName>
        <fullName evidence="5">Adenine/guanine phosphoribosyltransferase</fullName>
    </recommendedName>
</protein>
<organism evidence="3 4">
    <name type="scientific">Bacillus atrophaeus (strain 1942)</name>
    <dbReference type="NCBI Taxonomy" id="720555"/>
    <lineage>
        <taxon>Bacteria</taxon>
        <taxon>Bacillati</taxon>
        <taxon>Bacillota</taxon>
        <taxon>Bacilli</taxon>
        <taxon>Bacillales</taxon>
        <taxon>Bacillaceae</taxon>
        <taxon>Bacillus</taxon>
    </lineage>
</organism>
<proteinExistence type="predicted"/>
<keyword evidence="4" id="KW-1185">Reference proteome</keyword>
<evidence type="ECO:0000313" key="4">
    <source>
        <dbReference type="Proteomes" id="UP000006867"/>
    </source>
</evidence>
<dbReference type="InterPro" id="IPR022537">
    <property type="entry name" value="TRSP_dom"/>
</dbReference>
<evidence type="ECO:0000259" key="2">
    <source>
        <dbReference type="Pfam" id="PF15609"/>
    </source>
</evidence>
<evidence type="ECO:0000313" key="3">
    <source>
        <dbReference type="EMBL" id="ADP34935.1"/>
    </source>
</evidence>
<dbReference type="InterPro" id="IPR041688">
    <property type="entry name" value="PRTase_2"/>
</dbReference>
<dbReference type="InterPro" id="IPR029057">
    <property type="entry name" value="PRTase-like"/>
</dbReference>
<dbReference type="SUPFAM" id="SSF53271">
    <property type="entry name" value="PRTase-like"/>
    <property type="match status" value="1"/>
</dbReference>
<feature type="domain" description="TRSP" evidence="1">
    <location>
        <begin position="299"/>
        <end position="424"/>
    </location>
</feature>
<evidence type="ECO:0008006" key="5">
    <source>
        <dbReference type="Google" id="ProtNLM"/>
    </source>
</evidence>
<dbReference type="InterPro" id="IPR000836">
    <property type="entry name" value="PRTase_dom"/>
</dbReference>
<dbReference type="EMBL" id="CP002207">
    <property type="protein sequence ID" value="ADP34935.1"/>
    <property type="molecule type" value="Genomic_DNA"/>
</dbReference>
<feature type="domain" description="Orotate phosphoribosyltransferase-like" evidence="2">
    <location>
        <begin position="22"/>
        <end position="241"/>
    </location>
</feature>
<sequence length="442" mass="49419">MDNMAVDLSITDNPLSIPEHHLFEMAARVNKKRGFLFVSKVLGKHIPVHPLKPLLASGLLAFEYAEQKTGRPLKDKKDILKGFLSENHSDIQAAYQTLQAQRFTLPEAPLVIGFAETATALGHGVYDCMENASYVHTTREQISDTEPAITFVEEHSHATDQVCYAEHHVLDNQCPIILVDDELTTGKTVLNIIRDIQSKYPRKEYAVLSLLDWRTEAHRQAFSAAERELGITISTAALLSGRISFRGEPLSDSIHNYRPKLQGSHVCRTDIDLSGFFTSVTYQPETAPKEAGPFPYVKETGRFGLTPADRVSVHEACQKAAHHIEDFRRGNKTLVLGTGELMYVPMKIAAELSGAVFYQSTTRSPIHPAAREGYAVQNGYSFMNPEDESIRHFVYNLPDEGYDEVFLCFEKAVSDESLQPIFDIFKEKGMSHIHIVTISGRA</sequence>
<dbReference type="InterPro" id="IPR011214">
    <property type="entry name" value="UCP020967"/>
</dbReference>
<accession>A0ABM5M410</accession>
<dbReference type="CDD" id="cd06223">
    <property type="entry name" value="PRTases_typeI"/>
    <property type="match status" value="1"/>
</dbReference>
<dbReference type="Proteomes" id="UP000006867">
    <property type="component" value="Chromosome"/>
</dbReference>